<evidence type="ECO:0000256" key="3">
    <source>
        <dbReference type="ARBA" id="ARBA00023163"/>
    </source>
</evidence>
<dbReference type="InterPro" id="IPR009057">
    <property type="entry name" value="Homeodomain-like_sf"/>
</dbReference>
<dbReference type="EMBL" id="CAJSLV010000001">
    <property type="protein sequence ID" value="CAG6390716.1"/>
    <property type="molecule type" value="Genomic_DNA"/>
</dbReference>
<dbReference type="AlphaFoldDB" id="A0A9W4GMX5"/>
<dbReference type="InterPro" id="IPR035418">
    <property type="entry name" value="AraC-bd_2"/>
</dbReference>
<dbReference type="InterPro" id="IPR050204">
    <property type="entry name" value="AraC_XylS_family_regulators"/>
</dbReference>
<dbReference type="InterPro" id="IPR011051">
    <property type="entry name" value="RmlC_Cupin_sf"/>
</dbReference>
<dbReference type="Pfam" id="PF12833">
    <property type="entry name" value="HTH_18"/>
    <property type="match status" value="1"/>
</dbReference>
<dbReference type="InterPro" id="IPR018060">
    <property type="entry name" value="HTH_AraC"/>
</dbReference>
<dbReference type="Pfam" id="PF14525">
    <property type="entry name" value="AraC_binding_2"/>
    <property type="match status" value="1"/>
</dbReference>
<evidence type="ECO:0000256" key="1">
    <source>
        <dbReference type="ARBA" id="ARBA00023015"/>
    </source>
</evidence>
<dbReference type="Proteomes" id="UP001152519">
    <property type="component" value="Unassembled WGS sequence"/>
</dbReference>
<sequence>MYIAPARTVNEVQVARQAADTSPGHWRRALHGTLGAVDVAAPCEQHPGAIRTFRLSHLKVAAIEGGAMRLWRAQPPVTGDDGLLVVMLVVSGAAVVEQDNRRVFLKPGELVFYDTARPVSLEFPGPFRVKLIVVPRRLIGLRDEHLQRIIATAIRPDTTMSSMAAGFLVHLVDTAANCPAPAGVPLAHSAIDLLSLLAEELLSLRSPAPATADRLPAVKKFIEQHINDPDLTPQTVARAHSISVRYLHKLFQAEGDTPGQWIQRCRLQKCRGELAGLNATKRSIAGVARQWGFTSASHFSRAFRSLYGISPAEWRDPGVKVLRESVAG</sequence>
<evidence type="ECO:0000313" key="5">
    <source>
        <dbReference type="EMBL" id="CAG6390716.1"/>
    </source>
</evidence>
<organism evidence="5 6">
    <name type="scientific">Actinacidiphila cocklensis</name>
    <dbReference type="NCBI Taxonomy" id="887465"/>
    <lineage>
        <taxon>Bacteria</taxon>
        <taxon>Bacillati</taxon>
        <taxon>Actinomycetota</taxon>
        <taxon>Actinomycetes</taxon>
        <taxon>Kitasatosporales</taxon>
        <taxon>Streptomycetaceae</taxon>
        <taxon>Actinacidiphila</taxon>
    </lineage>
</organism>
<keyword evidence="3" id="KW-0804">Transcription</keyword>
<comment type="caution">
    <text evidence="5">The sequence shown here is derived from an EMBL/GenBank/DDBJ whole genome shotgun (WGS) entry which is preliminary data.</text>
</comment>
<keyword evidence="6" id="KW-1185">Reference proteome</keyword>
<feature type="domain" description="HTH araC/xylS-type" evidence="4">
    <location>
        <begin position="216"/>
        <end position="317"/>
    </location>
</feature>
<reference evidence="5" key="1">
    <citation type="submission" date="2021-05" db="EMBL/GenBank/DDBJ databases">
        <authorList>
            <person name="Arsene-Ploetze F."/>
        </authorList>
    </citation>
    <scope>NUCLEOTIDE SEQUENCE</scope>
    <source>
        <strain evidence="5">DSM 42138</strain>
    </source>
</reference>
<dbReference type="Gene3D" id="1.10.10.60">
    <property type="entry name" value="Homeodomain-like"/>
    <property type="match status" value="1"/>
</dbReference>
<protein>
    <submittedName>
        <fullName evidence="5">AraC-type DNA-binding protein</fullName>
    </submittedName>
</protein>
<accession>A0A9W4GMX5</accession>
<dbReference type="PRINTS" id="PR00032">
    <property type="entry name" value="HTHARAC"/>
</dbReference>
<keyword evidence="2 5" id="KW-0238">DNA-binding</keyword>
<name>A0A9W4GMX5_9ACTN</name>
<proteinExistence type="predicted"/>
<dbReference type="PROSITE" id="PS01124">
    <property type="entry name" value="HTH_ARAC_FAMILY_2"/>
    <property type="match status" value="1"/>
</dbReference>
<dbReference type="RefSeq" id="WP_251483695.1">
    <property type="nucleotide sequence ID" value="NZ_CAJSLV010000001.1"/>
</dbReference>
<dbReference type="PANTHER" id="PTHR46796:SF6">
    <property type="entry name" value="ARAC SUBFAMILY"/>
    <property type="match status" value="1"/>
</dbReference>
<evidence type="ECO:0000259" key="4">
    <source>
        <dbReference type="PROSITE" id="PS01124"/>
    </source>
</evidence>
<dbReference type="SUPFAM" id="SSF51182">
    <property type="entry name" value="RmlC-like cupins"/>
    <property type="match status" value="1"/>
</dbReference>
<dbReference type="InterPro" id="IPR020449">
    <property type="entry name" value="Tscrpt_reg_AraC-type_HTH"/>
</dbReference>
<keyword evidence="1" id="KW-0805">Transcription regulation</keyword>
<dbReference type="GO" id="GO:0043565">
    <property type="term" value="F:sequence-specific DNA binding"/>
    <property type="evidence" value="ECO:0007669"/>
    <property type="project" value="InterPro"/>
</dbReference>
<gene>
    <name evidence="5" type="ORF">SCOCK_10184</name>
</gene>
<dbReference type="SUPFAM" id="SSF46689">
    <property type="entry name" value="Homeodomain-like"/>
    <property type="match status" value="1"/>
</dbReference>
<dbReference type="SMART" id="SM00342">
    <property type="entry name" value="HTH_ARAC"/>
    <property type="match status" value="1"/>
</dbReference>
<evidence type="ECO:0000256" key="2">
    <source>
        <dbReference type="ARBA" id="ARBA00023125"/>
    </source>
</evidence>
<dbReference type="PANTHER" id="PTHR46796">
    <property type="entry name" value="HTH-TYPE TRANSCRIPTIONAL ACTIVATOR RHAS-RELATED"/>
    <property type="match status" value="1"/>
</dbReference>
<evidence type="ECO:0000313" key="6">
    <source>
        <dbReference type="Proteomes" id="UP001152519"/>
    </source>
</evidence>
<dbReference type="GO" id="GO:0003700">
    <property type="term" value="F:DNA-binding transcription factor activity"/>
    <property type="evidence" value="ECO:0007669"/>
    <property type="project" value="InterPro"/>
</dbReference>